<dbReference type="Proteomes" id="UP000625210">
    <property type="component" value="Unassembled WGS sequence"/>
</dbReference>
<keyword evidence="12" id="KW-0670">Pyruvate</keyword>
<keyword evidence="15" id="KW-1185">Reference proteome</keyword>
<organism evidence="14 15">
    <name type="scientific">Marinithermofilum abyssi</name>
    <dbReference type="NCBI Taxonomy" id="1571185"/>
    <lineage>
        <taxon>Bacteria</taxon>
        <taxon>Bacillati</taxon>
        <taxon>Bacillota</taxon>
        <taxon>Bacilli</taxon>
        <taxon>Bacillales</taxon>
        <taxon>Thermoactinomycetaceae</taxon>
        <taxon>Marinithermofilum</taxon>
    </lineage>
</organism>
<evidence type="ECO:0000256" key="5">
    <source>
        <dbReference type="ARBA" id="ARBA00022679"/>
    </source>
</evidence>
<keyword evidence="6 12" id="KW-0133">Cell shape</keyword>
<evidence type="ECO:0000256" key="3">
    <source>
        <dbReference type="ARBA" id="ARBA00022490"/>
    </source>
</evidence>
<dbReference type="PANTHER" id="PTHR43783:SF1">
    <property type="entry name" value="UDP-N-ACETYLGLUCOSAMINE 1-CARBOXYVINYLTRANSFERASE"/>
    <property type="match status" value="1"/>
</dbReference>
<feature type="binding site" evidence="12">
    <location>
        <begin position="22"/>
        <end position="23"/>
    </location>
    <ligand>
        <name>phosphoenolpyruvate</name>
        <dbReference type="ChEBI" id="CHEBI:58702"/>
    </ligand>
</feature>
<dbReference type="NCBIfam" id="NF006873">
    <property type="entry name" value="PRK09369.1"/>
    <property type="match status" value="1"/>
</dbReference>
<dbReference type="InterPro" id="IPR036968">
    <property type="entry name" value="Enolpyruvate_Tfrase_sf"/>
</dbReference>
<evidence type="ECO:0000256" key="4">
    <source>
        <dbReference type="ARBA" id="ARBA00022618"/>
    </source>
</evidence>
<dbReference type="GO" id="GO:0008760">
    <property type="term" value="F:UDP-N-acetylglucosamine 1-carboxyvinyltransferase activity"/>
    <property type="evidence" value="ECO:0007669"/>
    <property type="project" value="UniProtKB-UniRule"/>
</dbReference>
<dbReference type="Gene3D" id="3.65.10.10">
    <property type="entry name" value="Enolpyruvate transferase domain"/>
    <property type="match status" value="2"/>
</dbReference>
<dbReference type="AlphaFoldDB" id="A0A8J2VJ50"/>
<feature type="binding site" evidence="12">
    <location>
        <position position="305"/>
    </location>
    <ligand>
        <name>UDP-N-acetyl-alpha-D-glucosamine</name>
        <dbReference type="ChEBI" id="CHEBI:57705"/>
    </ligand>
</feature>
<dbReference type="RefSeq" id="WP_188648294.1">
    <property type="nucleotide sequence ID" value="NZ_BMHQ01000009.1"/>
</dbReference>
<dbReference type="UniPathway" id="UPA00219"/>
<gene>
    <name evidence="12 14" type="primary">murA</name>
    <name evidence="14" type="ORF">GCM10011571_25730</name>
</gene>
<proteinExistence type="inferred from homology"/>
<evidence type="ECO:0000259" key="13">
    <source>
        <dbReference type="Pfam" id="PF00275"/>
    </source>
</evidence>
<sequence>MEQFVIKGGKPLYGTVRVQGAKNAALPILAATLLTEGIHEIRDIPRLSDIKVMERILRVLGVKVKWDGNHMKLETSGIRTAQIPESLMRLMRSSIFLMGPLLSRLNEVSVTRPGGCTIGARPIDLHLKGLRMLGAEIEEKEGTIYCRARKLTGTVIPLDLPSVGATENIMMAAVRAEGVTVIQNAAREPEIVDLQRFLNRMGADVSGAGTSTITIRGVQRLIPATHEVIPDRIVAGTLATAAIATGGEILLTHVVPDHLESTLTILRQTGARIKQEGDVLWIRSAPVLKCVGKVKTAPYPGFPTDMQPQLMTLLSISEGISSIEEKIFDGRFKHVNELVQMGADLTVQNEAVEIRGVPRLRGAVVKATDLRAGAALVIAGLTASGTTHVQGLSHIDRGYERLDRTLLKLGGQIQRYHGKIASL</sequence>
<comment type="pathway">
    <text evidence="2 12">Cell wall biogenesis; peptidoglycan biosynthesis.</text>
</comment>
<dbReference type="GO" id="GO:0009252">
    <property type="term" value="P:peptidoglycan biosynthetic process"/>
    <property type="evidence" value="ECO:0007669"/>
    <property type="project" value="UniProtKB-UniRule"/>
</dbReference>
<evidence type="ECO:0000256" key="1">
    <source>
        <dbReference type="ARBA" id="ARBA00004496"/>
    </source>
</evidence>
<dbReference type="GO" id="GO:0051301">
    <property type="term" value="P:cell division"/>
    <property type="evidence" value="ECO:0007669"/>
    <property type="project" value="UniProtKB-KW"/>
</dbReference>
<evidence type="ECO:0000313" key="15">
    <source>
        <dbReference type="Proteomes" id="UP000625210"/>
    </source>
</evidence>
<name>A0A8J2VJ50_9BACL</name>
<evidence type="ECO:0000256" key="6">
    <source>
        <dbReference type="ARBA" id="ARBA00022960"/>
    </source>
</evidence>
<feature type="active site" description="Proton donor" evidence="12">
    <location>
        <position position="116"/>
    </location>
</feature>
<comment type="caution">
    <text evidence="12">Lacks conserved residue(s) required for the propagation of feature annotation.</text>
</comment>
<keyword evidence="5 12" id="KW-0808">Transferase</keyword>
<dbReference type="InterPro" id="IPR005750">
    <property type="entry name" value="UDP_GlcNAc_COvinyl_MurA"/>
</dbReference>
<evidence type="ECO:0000256" key="11">
    <source>
        <dbReference type="ARBA" id="ARBA00047527"/>
    </source>
</evidence>
<dbReference type="InterPro" id="IPR050068">
    <property type="entry name" value="MurA_subfamily"/>
</dbReference>
<dbReference type="InterPro" id="IPR013792">
    <property type="entry name" value="RNA3'P_cycl/enolpyr_Trfase_a/b"/>
</dbReference>
<comment type="subcellular location">
    <subcellularLocation>
        <location evidence="1 12">Cytoplasm</location>
    </subcellularLocation>
</comment>
<dbReference type="FunFam" id="3.65.10.10:FF:000001">
    <property type="entry name" value="UDP-N-acetylglucosamine 1-carboxyvinyltransferase"/>
    <property type="match status" value="1"/>
</dbReference>
<dbReference type="InterPro" id="IPR001986">
    <property type="entry name" value="Enolpyruvate_Tfrase_dom"/>
</dbReference>
<feature type="binding site" evidence="12">
    <location>
        <position position="327"/>
    </location>
    <ligand>
        <name>UDP-N-acetyl-alpha-D-glucosamine</name>
        <dbReference type="ChEBI" id="CHEBI:57705"/>
    </ligand>
</feature>
<dbReference type="HAMAP" id="MF_00111">
    <property type="entry name" value="MurA"/>
    <property type="match status" value="1"/>
</dbReference>
<protein>
    <recommendedName>
        <fullName evidence="12">UDP-N-acetylglucosamine 1-carboxyvinyltransferase</fullName>
        <ecNumber evidence="12">2.5.1.7</ecNumber>
    </recommendedName>
    <alternativeName>
        <fullName evidence="12">Enoylpyruvate transferase</fullName>
    </alternativeName>
    <alternativeName>
        <fullName evidence="12">UDP-N-acetylglucosamine enolpyruvyl transferase</fullName>
        <shortName evidence="12">EPT</shortName>
    </alternativeName>
</protein>
<reference evidence="14" key="1">
    <citation type="journal article" date="2014" name="Int. J. Syst. Evol. Microbiol.">
        <title>Complete genome sequence of Corynebacterium casei LMG S-19264T (=DSM 44701T), isolated from a smear-ripened cheese.</title>
        <authorList>
            <consortium name="US DOE Joint Genome Institute (JGI-PGF)"/>
            <person name="Walter F."/>
            <person name="Albersmeier A."/>
            <person name="Kalinowski J."/>
            <person name="Ruckert C."/>
        </authorList>
    </citation>
    <scope>NUCLEOTIDE SEQUENCE</scope>
    <source>
        <strain evidence="14">CGMCC 1.15179</strain>
    </source>
</reference>
<comment type="catalytic activity">
    <reaction evidence="11 12">
        <text>phosphoenolpyruvate + UDP-N-acetyl-alpha-D-glucosamine = UDP-N-acetyl-3-O-(1-carboxyvinyl)-alpha-D-glucosamine + phosphate</text>
        <dbReference type="Rhea" id="RHEA:18681"/>
        <dbReference type="ChEBI" id="CHEBI:43474"/>
        <dbReference type="ChEBI" id="CHEBI:57705"/>
        <dbReference type="ChEBI" id="CHEBI:58702"/>
        <dbReference type="ChEBI" id="CHEBI:68483"/>
        <dbReference type="EC" id="2.5.1.7"/>
    </reaction>
</comment>
<dbReference type="GO" id="GO:0071555">
    <property type="term" value="P:cell wall organization"/>
    <property type="evidence" value="ECO:0007669"/>
    <property type="project" value="UniProtKB-KW"/>
</dbReference>
<dbReference type="GO" id="GO:0005737">
    <property type="term" value="C:cytoplasm"/>
    <property type="evidence" value="ECO:0007669"/>
    <property type="project" value="UniProtKB-SubCell"/>
</dbReference>
<dbReference type="Pfam" id="PF00275">
    <property type="entry name" value="EPSP_synthase"/>
    <property type="match status" value="1"/>
</dbReference>
<comment type="similarity">
    <text evidence="10 12">Belongs to the EPSP synthase family. MurA subfamily.</text>
</comment>
<comment type="caution">
    <text evidence="14">The sequence shown here is derived from an EMBL/GenBank/DDBJ whole genome shotgun (WGS) entry which is preliminary data.</text>
</comment>
<keyword evidence="8 12" id="KW-0131">Cell cycle</keyword>
<dbReference type="GO" id="GO:0008360">
    <property type="term" value="P:regulation of cell shape"/>
    <property type="evidence" value="ECO:0007669"/>
    <property type="project" value="UniProtKB-KW"/>
</dbReference>
<evidence type="ECO:0000256" key="12">
    <source>
        <dbReference type="HAMAP-Rule" id="MF_00111"/>
    </source>
</evidence>
<evidence type="ECO:0000256" key="2">
    <source>
        <dbReference type="ARBA" id="ARBA00004752"/>
    </source>
</evidence>
<keyword evidence="3 12" id="KW-0963">Cytoplasm</keyword>
<comment type="function">
    <text evidence="12">Cell wall formation. Adds enolpyruvyl to UDP-N-acetylglucosamine.</text>
</comment>
<dbReference type="SUPFAM" id="SSF55205">
    <property type="entry name" value="EPT/RTPC-like"/>
    <property type="match status" value="1"/>
</dbReference>
<accession>A0A8J2VJ50</accession>
<dbReference type="EMBL" id="BMHQ01000009">
    <property type="protein sequence ID" value="GGE22501.1"/>
    <property type="molecule type" value="Genomic_DNA"/>
</dbReference>
<evidence type="ECO:0000256" key="9">
    <source>
        <dbReference type="ARBA" id="ARBA00023316"/>
    </source>
</evidence>
<evidence type="ECO:0000256" key="8">
    <source>
        <dbReference type="ARBA" id="ARBA00023306"/>
    </source>
</evidence>
<feature type="domain" description="Enolpyruvate transferase" evidence="13">
    <location>
        <begin position="7"/>
        <end position="404"/>
    </location>
</feature>
<keyword evidence="4 12" id="KW-0132">Cell division</keyword>
<dbReference type="EC" id="2.5.1.7" evidence="12"/>
<feature type="binding site" evidence="12">
    <location>
        <begin position="121"/>
        <end position="125"/>
    </location>
    <ligand>
        <name>UDP-N-acetyl-alpha-D-glucosamine</name>
        <dbReference type="ChEBI" id="CHEBI:57705"/>
    </ligand>
</feature>
<reference evidence="14" key="2">
    <citation type="submission" date="2020-09" db="EMBL/GenBank/DDBJ databases">
        <authorList>
            <person name="Sun Q."/>
            <person name="Zhou Y."/>
        </authorList>
    </citation>
    <scope>NUCLEOTIDE SEQUENCE</scope>
    <source>
        <strain evidence="14">CGMCC 1.15179</strain>
    </source>
</reference>
<feature type="binding site" evidence="12">
    <location>
        <position position="92"/>
    </location>
    <ligand>
        <name>UDP-N-acetyl-alpha-D-glucosamine</name>
        <dbReference type="ChEBI" id="CHEBI:57705"/>
    </ligand>
</feature>
<feature type="modified residue" description="2-(S-cysteinyl)pyruvic acid O-phosphothioketal" evidence="12">
    <location>
        <position position="116"/>
    </location>
</feature>
<dbReference type="PANTHER" id="PTHR43783">
    <property type="entry name" value="UDP-N-ACETYLGLUCOSAMINE 1-CARBOXYVINYLTRANSFERASE"/>
    <property type="match status" value="1"/>
</dbReference>
<evidence type="ECO:0000313" key="14">
    <source>
        <dbReference type="EMBL" id="GGE22501.1"/>
    </source>
</evidence>
<evidence type="ECO:0000256" key="10">
    <source>
        <dbReference type="ARBA" id="ARBA00038367"/>
    </source>
</evidence>
<dbReference type="NCBIfam" id="TIGR01072">
    <property type="entry name" value="murA"/>
    <property type="match status" value="1"/>
</dbReference>
<dbReference type="CDD" id="cd01555">
    <property type="entry name" value="UdpNAET"/>
    <property type="match status" value="1"/>
</dbReference>
<dbReference type="GO" id="GO:0019277">
    <property type="term" value="P:UDP-N-acetylgalactosamine biosynthetic process"/>
    <property type="evidence" value="ECO:0007669"/>
    <property type="project" value="InterPro"/>
</dbReference>
<evidence type="ECO:0000256" key="7">
    <source>
        <dbReference type="ARBA" id="ARBA00022984"/>
    </source>
</evidence>
<keyword evidence="7 12" id="KW-0573">Peptidoglycan synthesis</keyword>
<keyword evidence="9 12" id="KW-0961">Cell wall biogenesis/degradation</keyword>